<protein>
    <submittedName>
        <fullName evidence="2">Uncharacterized protein</fullName>
    </submittedName>
</protein>
<dbReference type="EnsemblMetazoa" id="XM_050652745.1">
    <property type="protein sequence ID" value="XP_050508702.1"/>
    <property type="gene ID" value="LOC126885927"/>
</dbReference>
<reference evidence="2" key="1">
    <citation type="submission" date="2025-05" db="UniProtKB">
        <authorList>
            <consortium name="EnsemblMetazoa"/>
        </authorList>
    </citation>
    <scope>IDENTIFICATION</scope>
</reference>
<proteinExistence type="predicted"/>
<feature type="compositionally biased region" description="Basic residues" evidence="1">
    <location>
        <begin position="22"/>
        <end position="34"/>
    </location>
</feature>
<evidence type="ECO:0000313" key="2">
    <source>
        <dbReference type="EnsemblMetazoa" id="XP_050508702.1"/>
    </source>
</evidence>
<sequence length="215" mass="24378">MKTIDNKTFRSPAEFKGYPKAGPRKAIGRKRKSGRSMIATDTPEKNLIENAASEAAAKNSKISIPKRKEATKKIFIQESSDEDDPLDDWSATSSSGGSFDPDDIEQENAVELSFTPVEFLRVNEFVLVEFTDNKKFYYVGRVTKEKNDEDEVEISFLRKSAKVARAFSYPLVEDIAFVNIKDVKLILPNPEKKQGTKRTQSYLIFEMSFSNLDVR</sequence>
<organism evidence="2 3">
    <name type="scientific">Diabrotica virgifera virgifera</name>
    <name type="common">western corn rootworm</name>
    <dbReference type="NCBI Taxonomy" id="50390"/>
    <lineage>
        <taxon>Eukaryota</taxon>
        <taxon>Metazoa</taxon>
        <taxon>Ecdysozoa</taxon>
        <taxon>Arthropoda</taxon>
        <taxon>Hexapoda</taxon>
        <taxon>Insecta</taxon>
        <taxon>Pterygota</taxon>
        <taxon>Neoptera</taxon>
        <taxon>Endopterygota</taxon>
        <taxon>Coleoptera</taxon>
        <taxon>Polyphaga</taxon>
        <taxon>Cucujiformia</taxon>
        <taxon>Chrysomeloidea</taxon>
        <taxon>Chrysomelidae</taxon>
        <taxon>Galerucinae</taxon>
        <taxon>Diabroticina</taxon>
        <taxon>Diabroticites</taxon>
        <taxon>Diabrotica</taxon>
    </lineage>
</organism>
<name>A0ABM5KES7_DIAVI</name>
<feature type="region of interest" description="Disordered" evidence="1">
    <location>
        <begin position="1"/>
        <end position="44"/>
    </location>
</feature>
<evidence type="ECO:0000313" key="3">
    <source>
        <dbReference type="Proteomes" id="UP001652700"/>
    </source>
</evidence>
<accession>A0ABM5KES7</accession>
<dbReference type="RefSeq" id="XP_050508702.1">
    <property type="nucleotide sequence ID" value="XM_050652745.1"/>
</dbReference>
<dbReference type="GeneID" id="126885927"/>
<evidence type="ECO:0000256" key="1">
    <source>
        <dbReference type="SAM" id="MobiDB-lite"/>
    </source>
</evidence>
<keyword evidence="3" id="KW-1185">Reference proteome</keyword>
<feature type="region of interest" description="Disordered" evidence="1">
    <location>
        <begin position="76"/>
        <end position="102"/>
    </location>
</feature>
<dbReference type="Proteomes" id="UP001652700">
    <property type="component" value="Unplaced"/>
</dbReference>